<dbReference type="GO" id="GO:0006878">
    <property type="term" value="P:intracellular copper ion homeostasis"/>
    <property type="evidence" value="ECO:0007669"/>
    <property type="project" value="InterPro"/>
</dbReference>
<feature type="signal peptide" evidence="1">
    <location>
        <begin position="1"/>
        <end position="29"/>
    </location>
</feature>
<proteinExistence type="predicted"/>
<sequence length="266" mass="29252">MIRRTGHGLRPVVAGSAALLAAAGSSALAQQTPANLQDAVRLAPLEYVGGMQPVMDNSIFAHVLLDQFEDRAAGNGQQFRYDGQGWIGTDTDKLWVKSEGTVGTHGQFIDGDHELLYDRAISTYFDLQGGVRMDLDSGPTRTWAALGVQGLSLYFFDLEATGYVSDRGRTAARLYASYDLLITNRLVLQPQAEMNLYSKVDPGRGVGSGLSDIDAGLRLRYEFTRKLAPYVGVTYTGYFGQAQRFARADGERVQDIRFTFGLRSWF</sequence>
<name>A0A5R9J6Z1_9PROT</name>
<gene>
    <name evidence="2" type="ORF">FE263_18250</name>
</gene>
<evidence type="ECO:0000256" key="1">
    <source>
        <dbReference type="SAM" id="SignalP"/>
    </source>
</evidence>
<evidence type="ECO:0000313" key="2">
    <source>
        <dbReference type="EMBL" id="TLU71116.1"/>
    </source>
</evidence>
<dbReference type="Proteomes" id="UP000305654">
    <property type="component" value="Unassembled WGS sequence"/>
</dbReference>
<dbReference type="Pfam" id="PF05275">
    <property type="entry name" value="CopB"/>
    <property type="match status" value="1"/>
</dbReference>
<accession>A0A5R9J6Z1</accession>
<dbReference type="InterPro" id="IPR007939">
    <property type="entry name" value="Cu-R_B_prcur"/>
</dbReference>
<dbReference type="GO" id="GO:0005507">
    <property type="term" value="F:copper ion binding"/>
    <property type="evidence" value="ECO:0007669"/>
    <property type="project" value="InterPro"/>
</dbReference>
<dbReference type="RefSeq" id="WP_138327473.1">
    <property type="nucleotide sequence ID" value="NZ_VCDI01000008.1"/>
</dbReference>
<dbReference type="GO" id="GO:0009279">
    <property type="term" value="C:cell outer membrane"/>
    <property type="evidence" value="ECO:0007669"/>
    <property type="project" value="InterPro"/>
</dbReference>
<feature type="chain" id="PRO_5024372973" evidence="1">
    <location>
        <begin position="30"/>
        <end position="266"/>
    </location>
</feature>
<organism evidence="2 3">
    <name type="scientific">Lichenicoccus roseus</name>
    <dbReference type="NCBI Taxonomy" id="2683649"/>
    <lineage>
        <taxon>Bacteria</taxon>
        <taxon>Pseudomonadati</taxon>
        <taxon>Pseudomonadota</taxon>
        <taxon>Alphaproteobacteria</taxon>
        <taxon>Acetobacterales</taxon>
        <taxon>Acetobacteraceae</taxon>
        <taxon>Lichenicoccus</taxon>
    </lineage>
</organism>
<comment type="caution">
    <text evidence="2">The sequence shown here is derived from an EMBL/GenBank/DDBJ whole genome shotgun (WGS) entry which is preliminary data.</text>
</comment>
<dbReference type="AlphaFoldDB" id="A0A5R9J6Z1"/>
<protein>
    <submittedName>
        <fullName evidence="2">Copper resistance protein B</fullName>
    </submittedName>
</protein>
<evidence type="ECO:0000313" key="3">
    <source>
        <dbReference type="Proteomes" id="UP000305654"/>
    </source>
</evidence>
<dbReference type="EMBL" id="VCDI01000008">
    <property type="protein sequence ID" value="TLU71116.1"/>
    <property type="molecule type" value="Genomic_DNA"/>
</dbReference>
<reference evidence="2 3" key="1">
    <citation type="submission" date="2019-05" db="EMBL/GenBank/DDBJ databases">
        <authorList>
            <person name="Pankratov T."/>
            <person name="Grouzdev D."/>
        </authorList>
    </citation>
    <scope>NUCLEOTIDE SEQUENCE [LARGE SCALE GENOMIC DNA]</scope>
    <source>
        <strain evidence="2 3">KEBCLARHB70R</strain>
    </source>
</reference>
<dbReference type="OrthoDB" id="9778934at2"/>
<keyword evidence="1" id="KW-0732">Signal</keyword>
<keyword evidence="3" id="KW-1185">Reference proteome</keyword>